<keyword evidence="4 12" id="KW-0808">Transferase</keyword>
<evidence type="ECO:0000259" key="13">
    <source>
        <dbReference type="Pfam" id="PF02223"/>
    </source>
</evidence>
<sequence length="216" mass="25135">MEKTDNRRFISFEGIDFSGKSTQIALLRDWLQQRGFEVYILREPGGTEISEKIRRILLDKDHSNMTEHTEIFLYSAARAQLVQEKIIPLLRRGAFVIADRYVDSTTAYQGYGRGIDLDVVAKINQAATYGLMPGTTFLLDLTPQQAEERRRNGQRSTDRMEEGGREFFERIYNGYHRLARQEPVRFVNIDAMQPIEPIHRQIVNVIKTRNKIQVEQ</sequence>
<evidence type="ECO:0000256" key="11">
    <source>
        <dbReference type="ARBA" id="ARBA00057735"/>
    </source>
</evidence>
<name>A0A7V5UE14_CALAY</name>
<evidence type="ECO:0000256" key="7">
    <source>
        <dbReference type="ARBA" id="ARBA00022777"/>
    </source>
</evidence>
<evidence type="ECO:0000256" key="2">
    <source>
        <dbReference type="ARBA" id="ARBA00012980"/>
    </source>
</evidence>
<evidence type="ECO:0000256" key="9">
    <source>
        <dbReference type="ARBA" id="ARBA00029962"/>
    </source>
</evidence>
<dbReference type="NCBIfam" id="TIGR00041">
    <property type="entry name" value="DTMP_kinase"/>
    <property type="match status" value="1"/>
</dbReference>
<dbReference type="GO" id="GO:0006235">
    <property type="term" value="P:dTTP biosynthetic process"/>
    <property type="evidence" value="ECO:0007669"/>
    <property type="project" value="UniProtKB-UniRule"/>
</dbReference>
<dbReference type="GO" id="GO:0006227">
    <property type="term" value="P:dUDP biosynthetic process"/>
    <property type="evidence" value="ECO:0007669"/>
    <property type="project" value="TreeGrafter"/>
</dbReference>
<dbReference type="GO" id="GO:0004798">
    <property type="term" value="F:dTMP kinase activity"/>
    <property type="evidence" value="ECO:0007669"/>
    <property type="project" value="UniProtKB-UniRule"/>
</dbReference>
<dbReference type="EC" id="2.7.4.9" evidence="2 12"/>
<dbReference type="PANTHER" id="PTHR10344:SF4">
    <property type="entry name" value="UMP-CMP KINASE 2, MITOCHONDRIAL"/>
    <property type="match status" value="1"/>
</dbReference>
<evidence type="ECO:0000256" key="3">
    <source>
        <dbReference type="ARBA" id="ARBA00017144"/>
    </source>
</evidence>
<evidence type="ECO:0000256" key="8">
    <source>
        <dbReference type="ARBA" id="ARBA00022840"/>
    </source>
</evidence>
<gene>
    <name evidence="12" type="primary">tmk</name>
    <name evidence="14" type="ORF">ENJ89_01245</name>
</gene>
<keyword evidence="7 12" id="KW-0418">Kinase</keyword>
<dbReference type="FunFam" id="3.40.50.300:FF:000225">
    <property type="entry name" value="Thymidylate kinase"/>
    <property type="match status" value="1"/>
</dbReference>
<evidence type="ECO:0000256" key="5">
    <source>
        <dbReference type="ARBA" id="ARBA00022727"/>
    </source>
</evidence>
<evidence type="ECO:0000256" key="1">
    <source>
        <dbReference type="ARBA" id="ARBA00009776"/>
    </source>
</evidence>
<evidence type="ECO:0000256" key="12">
    <source>
        <dbReference type="HAMAP-Rule" id="MF_00165"/>
    </source>
</evidence>
<keyword evidence="8 12" id="KW-0067">ATP-binding</keyword>
<dbReference type="PANTHER" id="PTHR10344">
    <property type="entry name" value="THYMIDYLATE KINASE"/>
    <property type="match status" value="1"/>
</dbReference>
<dbReference type="HAMAP" id="MF_00165">
    <property type="entry name" value="Thymidylate_kinase"/>
    <property type="match status" value="1"/>
</dbReference>
<dbReference type="GO" id="GO:0006233">
    <property type="term" value="P:dTDP biosynthetic process"/>
    <property type="evidence" value="ECO:0007669"/>
    <property type="project" value="InterPro"/>
</dbReference>
<evidence type="ECO:0000256" key="10">
    <source>
        <dbReference type="ARBA" id="ARBA00048743"/>
    </source>
</evidence>
<dbReference type="Proteomes" id="UP000886124">
    <property type="component" value="Unassembled WGS sequence"/>
</dbReference>
<keyword evidence="5 12" id="KW-0545">Nucleotide biosynthesis</keyword>
<proteinExistence type="inferred from homology"/>
<evidence type="ECO:0000256" key="4">
    <source>
        <dbReference type="ARBA" id="ARBA00022679"/>
    </source>
</evidence>
<dbReference type="AlphaFoldDB" id="A0A7V5UE14"/>
<dbReference type="GO" id="GO:0005829">
    <property type="term" value="C:cytosol"/>
    <property type="evidence" value="ECO:0007669"/>
    <property type="project" value="TreeGrafter"/>
</dbReference>
<organism evidence="14">
    <name type="scientific">Caldithrix abyssi</name>
    <dbReference type="NCBI Taxonomy" id="187145"/>
    <lineage>
        <taxon>Bacteria</taxon>
        <taxon>Pseudomonadati</taxon>
        <taxon>Calditrichota</taxon>
        <taxon>Calditrichia</taxon>
        <taxon>Calditrichales</taxon>
        <taxon>Calditrichaceae</taxon>
        <taxon>Caldithrix</taxon>
    </lineage>
</organism>
<dbReference type="InterPro" id="IPR018094">
    <property type="entry name" value="Thymidylate_kinase"/>
</dbReference>
<dbReference type="Gene3D" id="3.40.50.300">
    <property type="entry name" value="P-loop containing nucleotide triphosphate hydrolases"/>
    <property type="match status" value="1"/>
</dbReference>
<dbReference type="InterPro" id="IPR027417">
    <property type="entry name" value="P-loop_NTPase"/>
</dbReference>
<protein>
    <recommendedName>
        <fullName evidence="3 12">Thymidylate kinase</fullName>
        <ecNumber evidence="2 12">2.7.4.9</ecNumber>
    </recommendedName>
    <alternativeName>
        <fullName evidence="9 12">dTMP kinase</fullName>
    </alternativeName>
</protein>
<dbReference type="CDD" id="cd01672">
    <property type="entry name" value="TMPK"/>
    <property type="match status" value="1"/>
</dbReference>
<comment type="caution">
    <text evidence="14">The sequence shown here is derived from an EMBL/GenBank/DDBJ whole genome shotgun (WGS) entry which is preliminary data.</text>
</comment>
<dbReference type="Pfam" id="PF02223">
    <property type="entry name" value="Thymidylate_kin"/>
    <property type="match status" value="1"/>
</dbReference>
<dbReference type="InterPro" id="IPR039430">
    <property type="entry name" value="Thymidylate_kin-like_dom"/>
</dbReference>
<feature type="domain" description="Thymidylate kinase-like" evidence="13">
    <location>
        <begin position="12"/>
        <end position="202"/>
    </location>
</feature>
<comment type="caution">
    <text evidence="12">Lacks conserved residue(s) required for the propagation of feature annotation.</text>
</comment>
<dbReference type="GO" id="GO:0005524">
    <property type="term" value="F:ATP binding"/>
    <property type="evidence" value="ECO:0007669"/>
    <property type="project" value="UniProtKB-UniRule"/>
</dbReference>
<comment type="catalytic activity">
    <reaction evidence="10 12">
        <text>dTMP + ATP = dTDP + ADP</text>
        <dbReference type="Rhea" id="RHEA:13517"/>
        <dbReference type="ChEBI" id="CHEBI:30616"/>
        <dbReference type="ChEBI" id="CHEBI:58369"/>
        <dbReference type="ChEBI" id="CHEBI:63528"/>
        <dbReference type="ChEBI" id="CHEBI:456216"/>
        <dbReference type="EC" id="2.7.4.9"/>
    </reaction>
</comment>
<evidence type="ECO:0000313" key="14">
    <source>
        <dbReference type="EMBL" id="HHJ51793.1"/>
    </source>
</evidence>
<keyword evidence="6 12" id="KW-0547">Nucleotide-binding</keyword>
<comment type="function">
    <text evidence="11 12">Phosphorylation of dTMP to form dTDP in both de novo and salvage pathways of dTTP synthesis.</text>
</comment>
<accession>A0A7V5UE14</accession>
<evidence type="ECO:0000256" key="6">
    <source>
        <dbReference type="ARBA" id="ARBA00022741"/>
    </source>
</evidence>
<reference evidence="14" key="1">
    <citation type="journal article" date="2020" name="mSystems">
        <title>Genome- and Community-Level Interaction Insights into Carbon Utilization and Element Cycling Functions of Hydrothermarchaeota in Hydrothermal Sediment.</title>
        <authorList>
            <person name="Zhou Z."/>
            <person name="Liu Y."/>
            <person name="Xu W."/>
            <person name="Pan J."/>
            <person name="Luo Z.H."/>
            <person name="Li M."/>
        </authorList>
    </citation>
    <scope>NUCLEOTIDE SEQUENCE [LARGE SCALE GENOMIC DNA]</scope>
    <source>
        <strain evidence="14">HyVt-527</strain>
    </source>
</reference>
<dbReference type="EMBL" id="DROD01000091">
    <property type="protein sequence ID" value="HHJ51793.1"/>
    <property type="molecule type" value="Genomic_DNA"/>
</dbReference>
<comment type="similarity">
    <text evidence="1 12">Belongs to the thymidylate kinase family.</text>
</comment>
<dbReference type="SUPFAM" id="SSF52540">
    <property type="entry name" value="P-loop containing nucleoside triphosphate hydrolases"/>
    <property type="match status" value="1"/>
</dbReference>